<proteinExistence type="predicted"/>
<sequence>MSSLVLACLIFDDPIENTFTIDINKNKQISHLKDAIKEKIEHRFEKIDANDLELWKVNISTSDKSKFEQLKTNTSHELILKNVLGGEMITDVEKNIKKVFNNLPKEEHINIIVKPPAHIPKLDHAEATEDVKCPHCQATFKSKNRNYKKHKSTCKPNVTLGVDMGNGLIGIPSENVIPWVSSVSDKDLSQSESLCRELAISFSRSNDISHNRKEIDRLMLSAFGRTVSEAFSRNICVVCGVRPERFHNEASRQEYEKISGICPACWETETLPPDDTIEQIKRSQQILLSYGREFILCQQLPHAWKCLRCQKVIQGKERLTHAVKCREGV</sequence>
<dbReference type="GO" id="GO:0043657">
    <property type="term" value="C:host cell"/>
    <property type="evidence" value="ECO:0007669"/>
    <property type="project" value="UniProtKB-SubCell"/>
</dbReference>
<dbReference type="EMBL" id="JEMT01028414">
    <property type="protein sequence ID" value="EXX54825.1"/>
    <property type="molecule type" value="Genomic_DNA"/>
</dbReference>
<evidence type="ECO:0000313" key="5">
    <source>
        <dbReference type="EMBL" id="EXX54825.1"/>
    </source>
</evidence>
<evidence type="ECO:0000259" key="4">
    <source>
        <dbReference type="Pfam" id="PF20147"/>
    </source>
</evidence>
<keyword evidence="6" id="KW-1185">Reference proteome</keyword>
<dbReference type="Pfam" id="PF20147">
    <property type="entry name" value="Crinkler"/>
    <property type="match status" value="1"/>
</dbReference>
<dbReference type="Proteomes" id="UP000022910">
    <property type="component" value="Unassembled WGS sequence"/>
</dbReference>
<protein>
    <recommendedName>
        <fullName evidence="4">Crinkler effector protein N-terminal domain-containing protein</fullName>
    </recommendedName>
</protein>
<dbReference type="HOGENOM" id="CLU_845058_0_0_1"/>
<dbReference type="GO" id="GO:0005576">
    <property type="term" value="C:extracellular region"/>
    <property type="evidence" value="ECO:0007669"/>
    <property type="project" value="UniProtKB-SubCell"/>
</dbReference>
<evidence type="ECO:0000313" key="6">
    <source>
        <dbReference type="Proteomes" id="UP000022910"/>
    </source>
</evidence>
<gene>
    <name evidence="5" type="ORF">RirG_230930</name>
</gene>
<name>A0A015IL01_RHIIW</name>
<evidence type="ECO:0000256" key="1">
    <source>
        <dbReference type="ARBA" id="ARBA00004340"/>
    </source>
</evidence>
<comment type="subcellular location">
    <subcellularLocation>
        <location evidence="1">Host cell</location>
    </subcellularLocation>
    <subcellularLocation>
        <location evidence="2">Secreted</location>
    </subcellularLocation>
</comment>
<keyword evidence="3" id="KW-0964">Secreted</keyword>
<dbReference type="OrthoDB" id="2307349at2759"/>
<dbReference type="AlphaFoldDB" id="A0A015IL01"/>
<reference evidence="5 6" key="1">
    <citation type="submission" date="2014-02" db="EMBL/GenBank/DDBJ databases">
        <title>Single nucleus genome sequencing reveals high similarity among nuclei of an endomycorrhizal fungus.</title>
        <authorList>
            <person name="Lin K."/>
            <person name="Geurts R."/>
            <person name="Zhang Z."/>
            <person name="Limpens E."/>
            <person name="Saunders D.G."/>
            <person name="Mu D."/>
            <person name="Pang E."/>
            <person name="Cao H."/>
            <person name="Cha H."/>
            <person name="Lin T."/>
            <person name="Zhou Q."/>
            <person name="Shang Y."/>
            <person name="Li Y."/>
            <person name="Ivanov S."/>
            <person name="Sharma T."/>
            <person name="Velzen R.V."/>
            <person name="Ruijter N.D."/>
            <person name="Aanen D.K."/>
            <person name="Win J."/>
            <person name="Kamoun S."/>
            <person name="Bisseling T."/>
            <person name="Huang S."/>
        </authorList>
    </citation>
    <scope>NUCLEOTIDE SEQUENCE [LARGE SCALE GENOMIC DNA]</scope>
    <source>
        <strain evidence="6">DAOM197198w</strain>
    </source>
</reference>
<comment type="caution">
    <text evidence="5">The sequence shown here is derived from an EMBL/GenBank/DDBJ whole genome shotgun (WGS) entry which is preliminary data.</text>
</comment>
<dbReference type="SMR" id="A0A015IL01"/>
<organism evidence="5 6">
    <name type="scientific">Rhizophagus irregularis (strain DAOM 197198w)</name>
    <name type="common">Glomus intraradices</name>
    <dbReference type="NCBI Taxonomy" id="1432141"/>
    <lineage>
        <taxon>Eukaryota</taxon>
        <taxon>Fungi</taxon>
        <taxon>Fungi incertae sedis</taxon>
        <taxon>Mucoromycota</taxon>
        <taxon>Glomeromycotina</taxon>
        <taxon>Glomeromycetes</taxon>
        <taxon>Glomerales</taxon>
        <taxon>Glomeraceae</taxon>
        <taxon>Rhizophagus</taxon>
    </lineage>
</organism>
<dbReference type="InterPro" id="IPR045379">
    <property type="entry name" value="Crinkler_N"/>
</dbReference>
<evidence type="ECO:0000256" key="2">
    <source>
        <dbReference type="ARBA" id="ARBA00004613"/>
    </source>
</evidence>
<evidence type="ECO:0000256" key="3">
    <source>
        <dbReference type="ARBA" id="ARBA00022525"/>
    </source>
</evidence>
<accession>A0A015IL01</accession>
<dbReference type="STRING" id="1432141.A0A015IL01"/>
<feature type="domain" description="Crinkler effector protein N-terminal" evidence="4">
    <location>
        <begin position="5"/>
        <end position="114"/>
    </location>
</feature>